<proteinExistence type="predicted"/>
<dbReference type="Proteomes" id="UP000631114">
    <property type="component" value="Unassembled WGS sequence"/>
</dbReference>
<dbReference type="EMBL" id="JADFTS010000008">
    <property type="protein sequence ID" value="KAF9592274.1"/>
    <property type="molecule type" value="Genomic_DNA"/>
</dbReference>
<evidence type="ECO:0000313" key="4">
    <source>
        <dbReference type="Proteomes" id="UP000631114"/>
    </source>
</evidence>
<evidence type="ECO:0000256" key="1">
    <source>
        <dbReference type="SAM" id="MobiDB-lite"/>
    </source>
</evidence>
<evidence type="ECO:0000259" key="2">
    <source>
        <dbReference type="PROSITE" id="PS52045"/>
    </source>
</evidence>
<evidence type="ECO:0000313" key="3">
    <source>
        <dbReference type="EMBL" id="KAF9592274.1"/>
    </source>
</evidence>
<feature type="domain" description="Neprosin PEP catalytic" evidence="2">
    <location>
        <begin position="224"/>
        <end position="477"/>
    </location>
</feature>
<dbReference type="AlphaFoldDB" id="A0A835H3H2"/>
<dbReference type="Gene3D" id="3.90.1320.10">
    <property type="entry name" value="Outer-capsid protein sigma 3, large lobe"/>
    <property type="match status" value="1"/>
</dbReference>
<dbReference type="InterPro" id="IPR053168">
    <property type="entry name" value="Glutamic_endopeptidase"/>
</dbReference>
<comment type="caution">
    <text evidence="3">The sequence shown here is derived from an EMBL/GenBank/DDBJ whole genome shotgun (WGS) entry which is preliminary data.</text>
</comment>
<dbReference type="InterPro" id="IPR004314">
    <property type="entry name" value="Neprosin"/>
</dbReference>
<dbReference type="Pfam" id="PF03080">
    <property type="entry name" value="Neprosin"/>
    <property type="match status" value="1"/>
</dbReference>
<dbReference type="Pfam" id="PF14365">
    <property type="entry name" value="Neprosin_AP"/>
    <property type="match status" value="1"/>
</dbReference>
<dbReference type="PANTHER" id="PTHR31589:SF110">
    <property type="entry name" value="PROTEIN, PUTATIVE (DUF239)-RELATED"/>
    <property type="match status" value="1"/>
</dbReference>
<dbReference type="InterPro" id="IPR025521">
    <property type="entry name" value="Neprosin_propep"/>
</dbReference>
<sequence length="478" mass="53954">MLQPNPMLVNQPVSFLLNEDFTSLNDMRLGGLCPQPLTNSIRQIIRKPYQQNKIMWVGHSKGNLTAKSAYSADGEPETWKSNETGTQLEPDEDAGTITKDDDLELERQLKRLNKPYVKTIKTEVDDIYDCIDIRKQPSLDHPLLQNHEIQASGFVAIMHPTTCPKRMYSKTGMVDKHNVAQKDLITVDCPEGTVPIRRIERQDLIRARSFTESYGTYQPSQSTPLSPGEHVAILRSKTMKVVHGIAGYLSLHNLSQWVKPGQSSSAHMWIESRLGNNVSSLQTGWMVSPQFYGDTKTRLFVFSKFNNNKGCFNLLCSNFVQINSRNPVDIVFNKTSEIDKEPFVIPIRIFHDKGTHNWWLQVNDDVNVGYWPSGTFPDMNNGASYVAWGGLAQGLTYVPSPPLGNGNLPDPDSPDATETAYIRLLQIFDLSDWLNISENDVEEYVDNYDCYDVKYMKYQGEAKGHVMYYGGHGGNCGN</sequence>
<reference evidence="3 4" key="1">
    <citation type="submission" date="2020-10" db="EMBL/GenBank/DDBJ databases">
        <title>The Coptis chinensis genome and diversification of protoberbering-type alkaloids.</title>
        <authorList>
            <person name="Wang B."/>
            <person name="Shu S."/>
            <person name="Song C."/>
            <person name="Liu Y."/>
        </authorList>
    </citation>
    <scope>NUCLEOTIDE SEQUENCE [LARGE SCALE GENOMIC DNA]</scope>
    <source>
        <strain evidence="3">HL-2020</strain>
        <tissue evidence="3">Leaf</tissue>
    </source>
</reference>
<dbReference type="PROSITE" id="PS52045">
    <property type="entry name" value="NEPROSIN_PEP_CD"/>
    <property type="match status" value="1"/>
</dbReference>
<organism evidence="3 4">
    <name type="scientific">Coptis chinensis</name>
    <dbReference type="NCBI Taxonomy" id="261450"/>
    <lineage>
        <taxon>Eukaryota</taxon>
        <taxon>Viridiplantae</taxon>
        <taxon>Streptophyta</taxon>
        <taxon>Embryophyta</taxon>
        <taxon>Tracheophyta</taxon>
        <taxon>Spermatophyta</taxon>
        <taxon>Magnoliopsida</taxon>
        <taxon>Ranunculales</taxon>
        <taxon>Ranunculaceae</taxon>
        <taxon>Coptidoideae</taxon>
        <taxon>Coptis</taxon>
    </lineage>
</organism>
<gene>
    <name evidence="3" type="ORF">IFM89_013500</name>
</gene>
<dbReference type="PANTHER" id="PTHR31589">
    <property type="entry name" value="PROTEIN, PUTATIVE (DUF239)-RELATED-RELATED"/>
    <property type="match status" value="1"/>
</dbReference>
<name>A0A835H3H2_9MAGN</name>
<feature type="region of interest" description="Disordered" evidence="1">
    <location>
        <begin position="67"/>
        <end position="96"/>
    </location>
</feature>
<accession>A0A835H3H2</accession>
<keyword evidence="4" id="KW-1185">Reference proteome</keyword>
<protein>
    <recommendedName>
        <fullName evidence="2">Neprosin PEP catalytic domain-containing protein</fullName>
    </recommendedName>
</protein>
<dbReference type="OrthoDB" id="1858978at2759"/>